<keyword evidence="2" id="KW-1185">Reference proteome</keyword>
<accession>A0A0N4XU12</accession>
<sequence>MGNDPVLGSELSSRFRLVFVNCTSRLCNYRIIADELSVRTVGVEAGEIQSVGGVGEGRRVFAADEITLF</sequence>
<evidence type="ECO:0000313" key="2">
    <source>
        <dbReference type="Proteomes" id="UP000271162"/>
    </source>
</evidence>
<evidence type="ECO:0000313" key="1">
    <source>
        <dbReference type="EMBL" id="VDL69741.1"/>
    </source>
</evidence>
<evidence type="ECO:0000313" key="3">
    <source>
        <dbReference type="WBParaSite" id="NBR_0000615101-mRNA-1"/>
    </source>
</evidence>
<protein>
    <submittedName>
        <fullName evidence="3">Glutaredoxin domain-containing protein</fullName>
    </submittedName>
</protein>
<reference evidence="3" key="1">
    <citation type="submission" date="2017-02" db="UniProtKB">
        <authorList>
            <consortium name="WormBaseParasite"/>
        </authorList>
    </citation>
    <scope>IDENTIFICATION</scope>
</reference>
<dbReference type="WBParaSite" id="NBR_0000615101-mRNA-1">
    <property type="protein sequence ID" value="NBR_0000615101-mRNA-1"/>
    <property type="gene ID" value="NBR_0000615101"/>
</dbReference>
<dbReference type="Proteomes" id="UP000271162">
    <property type="component" value="Unassembled WGS sequence"/>
</dbReference>
<reference evidence="1 2" key="2">
    <citation type="submission" date="2018-11" db="EMBL/GenBank/DDBJ databases">
        <authorList>
            <consortium name="Pathogen Informatics"/>
        </authorList>
    </citation>
    <scope>NUCLEOTIDE SEQUENCE [LARGE SCALE GENOMIC DNA]</scope>
</reference>
<dbReference type="AlphaFoldDB" id="A0A0N4XU12"/>
<organism evidence="3">
    <name type="scientific">Nippostrongylus brasiliensis</name>
    <name type="common">Rat hookworm</name>
    <dbReference type="NCBI Taxonomy" id="27835"/>
    <lineage>
        <taxon>Eukaryota</taxon>
        <taxon>Metazoa</taxon>
        <taxon>Ecdysozoa</taxon>
        <taxon>Nematoda</taxon>
        <taxon>Chromadorea</taxon>
        <taxon>Rhabditida</taxon>
        <taxon>Rhabditina</taxon>
        <taxon>Rhabditomorpha</taxon>
        <taxon>Strongyloidea</taxon>
        <taxon>Heligmosomidae</taxon>
        <taxon>Nippostrongylus</taxon>
    </lineage>
</organism>
<name>A0A0N4XU12_NIPBR</name>
<proteinExistence type="predicted"/>
<gene>
    <name evidence="1" type="ORF">NBR_LOCUS6152</name>
</gene>
<dbReference type="EMBL" id="UYSL01019780">
    <property type="protein sequence ID" value="VDL69741.1"/>
    <property type="molecule type" value="Genomic_DNA"/>
</dbReference>